<dbReference type="Pfam" id="PF01225">
    <property type="entry name" value="Mur_ligase"/>
    <property type="match status" value="1"/>
</dbReference>
<keyword evidence="16" id="KW-1185">Reference proteome</keyword>
<evidence type="ECO:0000259" key="12">
    <source>
        <dbReference type="Pfam" id="PF01225"/>
    </source>
</evidence>
<evidence type="ECO:0000313" key="16">
    <source>
        <dbReference type="Proteomes" id="UP001235840"/>
    </source>
</evidence>
<evidence type="ECO:0000256" key="6">
    <source>
        <dbReference type="ARBA" id="ARBA00022960"/>
    </source>
</evidence>
<reference evidence="15 16" key="1">
    <citation type="submission" date="2023-07" db="EMBL/GenBank/DDBJ databases">
        <title>Genomic Encyclopedia of Type Strains, Phase IV (KMG-IV): sequencing the most valuable type-strain genomes for metagenomic binning, comparative biology and taxonomic classification.</title>
        <authorList>
            <person name="Goeker M."/>
        </authorList>
    </citation>
    <scope>NUCLEOTIDE SEQUENCE [LARGE SCALE GENOMIC DNA]</scope>
    <source>
        <strain evidence="15 16">DSM 12751</strain>
    </source>
</reference>
<dbReference type="InterPro" id="IPR013221">
    <property type="entry name" value="Mur_ligase_cen"/>
</dbReference>
<dbReference type="Gene3D" id="3.90.190.20">
    <property type="entry name" value="Mur ligase, C-terminal domain"/>
    <property type="match status" value="1"/>
</dbReference>
<organism evidence="15 16">
    <name type="scientific">Caldalkalibacillus horti</name>
    <dbReference type="NCBI Taxonomy" id="77523"/>
    <lineage>
        <taxon>Bacteria</taxon>
        <taxon>Bacillati</taxon>
        <taxon>Bacillota</taxon>
        <taxon>Bacilli</taxon>
        <taxon>Bacillales</taxon>
        <taxon>Bacillaceae</taxon>
        <taxon>Caldalkalibacillus</taxon>
    </lineage>
</organism>
<feature type="binding site" evidence="10">
    <location>
        <begin position="114"/>
        <end position="120"/>
    </location>
    <ligand>
        <name>ATP</name>
        <dbReference type="ChEBI" id="CHEBI:30616"/>
    </ligand>
</feature>
<evidence type="ECO:0000256" key="9">
    <source>
        <dbReference type="ARBA" id="ARBA00023316"/>
    </source>
</evidence>
<dbReference type="SUPFAM" id="SSF63418">
    <property type="entry name" value="MurE/MurF N-terminal domain"/>
    <property type="match status" value="1"/>
</dbReference>
<comment type="similarity">
    <text evidence="10">Belongs to the MurCDEF family. MurF subfamily.</text>
</comment>
<dbReference type="InterPro" id="IPR036615">
    <property type="entry name" value="Mur_ligase_C_dom_sf"/>
</dbReference>
<dbReference type="PANTHER" id="PTHR43024">
    <property type="entry name" value="UDP-N-ACETYLMURAMOYL-TRIPEPTIDE--D-ALANYL-D-ALANINE LIGASE"/>
    <property type="match status" value="1"/>
</dbReference>
<name>A0ABT9VY26_9BACI</name>
<gene>
    <name evidence="10" type="primary">murF</name>
    <name evidence="15" type="ORF">J2S11_001787</name>
</gene>
<dbReference type="InterPro" id="IPR004101">
    <property type="entry name" value="Mur_ligase_C"/>
</dbReference>
<dbReference type="SUPFAM" id="SSF53244">
    <property type="entry name" value="MurD-like peptide ligases, peptide-binding domain"/>
    <property type="match status" value="1"/>
</dbReference>
<comment type="pathway">
    <text evidence="10 11">Cell wall biogenesis; peptidoglycan biosynthesis.</text>
</comment>
<keyword evidence="8 10" id="KW-0131">Cell cycle</keyword>
<proteinExistence type="inferred from homology"/>
<dbReference type="GO" id="GO:0047480">
    <property type="term" value="F:UDP-N-acetylmuramoyl-tripeptide-D-alanyl-D-alanine ligase activity"/>
    <property type="evidence" value="ECO:0007669"/>
    <property type="project" value="UniProtKB-EC"/>
</dbReference>
<evidence type="ECO:0000256" key="1">
    <source>
        <dbReference type="ARBA" id="ARBA00022490"/>
    </source>
</evidence>
<dbReference type="Gene3D" id="3.40.1390.10">
    <property type="entry name" value="MurE/MurF, N-terminal domain"/>
    <property type="match status" value="1"/>
</dbReference>
<keyword evidence="9 10" id="KW-0961">Cell wall biogenesis/degradation</keyword>
<feature type="domain" description="Mur ligase central" evidence="14">
    <location>
        <begin position="112"/>
        <end position="302"/>
    </location>
</feature>
<evidence type="ECO:0000256" key="3">
    <source>
        <dbReference type="ARBA" id="ARBA00022618"/>
    </source>
</evidence>
<dbReference type="Proteomes" id="UP001235840">
    <property type="component" value="Unassembled WGS sequence"/>
</dbReference>
<comment type="function">
    <text evidence="10 11">Involved in cell wall formation. Catalyzes the final step in the synthesis of UDP-N-acetylmuramoyl-pentapeptide, the precursor of murein.</text>
</comment>
<dbReference type="InterPro" id="IPR036565">
    <property type="entry name" value="Mur-like_cat_sf"/>
</dbReference>
<keyword evidence="5 10" id="KW-0067">ATP-binding</keyword>
<keyword evidence="1 10" id="KW-0963">Cytoplasm</keyword>
<protein>
    <recommendedName>
        <fullName evidence="10 11">UDP-N-acetylmuramoyl-tripeptide--D-alanyl-D-alanine ligase</fullName>
        <ecNumber evidence="10 11">6.3.2.10</ecNumber>
    </recommendedName>
    <alternativeName>
        <fullName evidence="10">D-alanyl-D-alanine-adding enzyme</fullName>
    </alternativeName>
</protein>
<dbReference type="HAMAP" id="MF_02019">
    <property type="entry name" value="MurF"/>
    <property type="match status" value="1"/>
</dbReference>
<evidence type="ECO:0000256" key="2">
    <source>
        <dbReference type="ARBA" id="ARBA00022598"/>
    </source>
</evidence>
<sequence>MIQRSLLQIQEMLQGSGLLEIQYSFNITGVSIDTRTLKPQNLYVPIKGERFNGHHFLDKAIEQGATATLWSINEPKPNVQDFPVIYVQDTLLALQQLAHEYRKQLKTKVIGITGSNGKTSTKDILAAMLSKKYRTQKTKGNLNNHIGVPLTLLELKEDTEMAVVEMGMSAKGEIEKLAKMAALDVAILTNIGEGHLDTLHSKENILQAKLEIVTGLKEDGLVVFNGDDPYLQHGLGKRGALPHTIESKTFGMKSAHSIYPTAFVTEERGVFFTINDLNSPRIFLPMLGKHQMINALGALVVAKHFNVSYAHIQKGLNHMEVTGMRNEWIQLDDFTILSDCYKSDPMSIRASLDILYGVKGFTSKIVVLGDTGQYDVSLHEKLGKELSTQHIDYVLTVGSLAKHIAKTAATRFSQGHVIFCADQDELLFEIKKVISKGSIILVKGSRGNQLEHTVSKLMELSLQKVS</sequence>
<evidence type="ECO:0000259" key="13">
    <source>
        <dbReference type="Pfam" id="PF02875"/>
    </source>
</evidence>
<dbReference type="EC" id="6.3.2.10" evidence="10 11"/>
<evidence type="ECO:0000256" key="7">
    <source>
        <dbReference type="ARBA" id="ARBA00022984"/>
    </source>
</evidence>
<feature type="domain" description="Mur ligase N-terminal catalytic" evidence="12">
    <location>
        <begin position="27"/>
        <end position="102"/>
    </location>
</feature>
<keyword evidence="6 10" id="KW-0133">Cell shape</keyword>
<dbReference type="SUPFAM" id="SSF53623">
    <property type="entry name" value="MurD-like peptide ligases, catalytic domain"/>
    <property type="match status" value="1"/>
</dbReference>
<dbReference type="Pfam" id="PF08245">
    <property type="entry name" value="Mur_ligase_M"/>
    <property type="match status" value="1"/>
</dbReference>
<comment type="subcellular location">
    <subcellularLocation>
        <location evidence="10 11">Cytoplasm</location>
    </subcellularLocation>
</comment>
<dbReference type="NCBIfam" id="TIGR01143">
    <property type="entry name" value="murF"/>
    <property type="match status" value="1"/>
</dbReference>
<dbReference type="PANTHER" id="PTHR43024:SF1">
    <property type="entry name" value="UDP-N-ACETYLMURAMOYL-TRIPEPTIDE--D-ALANYL-D-ALANINE LIGASE"/>
    <property type="match status" value="1"/>
</dbReference>
<feature type="domain" description="Mur ligase C-terminal" evidence="13">
    <location>
        <begin position="325"/>
        <end position="446"/>
    </location>
</feature>
<evidence type="ECO:0000256" key="11">
    <source>
        <dbReference type="RuleBase" id="RU004136"/>
    </source>
</evidence>
<keyword evidence="4 10" id="KW-0547">Nucleotide-binding</keyword>
<evidence type="ECO:0000256" key="5">
    <source>
        <dbReference type="ARBA" id="ARBA00022840"/>
    </source>
</evidence>
<dbReference type="Gene3D" id="3.40.1190.10">
    <property type="entry name" value="Mur-like, catalytic domain"/>
    <property type="match status" value="1"/>
</dbReference>
<dbReference type="InterPro" id="IPR051046">
    <property type="entry name" value="MurCDEF_CellWall_CoF430Synth"/>
</dbReference>
<comment type="caution">
    <text evidence="15">The sequence shown here is derived from an EMBL/GenBank/DDBJ whole genome shotgun (WGS) entry which is preliminary data.</text>
</comment>
<dbReference type="EMBL" id="JAUSTY010000006">
    <property type="protein sequence ID" value="MDQ0165886.1"/>
    <property type="molecule type" value="Genomic_DNA"/>
</dbReference>
<evidence type="ECO:0000313" key="15">
    <source>
        <dbReference type="EMBL" id="MDQ0165886.1"/>
    </source>
</evidence>
<dbReference type="InterPro" id="IPR035911">
    <property type="entry name" value="MurE/MurF_N"/>
</dbReference>
<evidence type="ECO:0000256" key="8">
    <source>
        <dbReference type="ARBA" id="ARBA00023306"/>
    </source>
</evidence>
<dbReference type="RefSeq" id="WP_307393568.1">
    <property type="nucleotide sequence ID" value="NZ_BAAADK010000032.1"/>
</dbReference>
<keyword evidence="7 10" id="KW-0573">Peptidoglycan synthesis</keyword>
<evidence type="ECO:0000256" key="10">
    <source>
        <dbReference type="HAMAP-Rule" id="MF_02019"/>
    </source>
</evidence>
<evidence type="ECO:0000259" key="14">
    <source>
        <dbReference type="Pfam" id="PF08245"/>
    </source>
</evidence>
<evidence type="ECO:0000256" key="4">
    <source>
        <dbReference type="ARBA" id="ARBA00022741"/>
    </source>
</evidence>
<dbReference type="InterPro" id="IPR000713">
    <property type="entry name" value="Mur_ligase_N"/>
</dbReference>
<accession>A0ABT9VY26</accession>
<keyword evidence="3 10" id="KW-0132">Cell division</keyword>
<dbReference type="InterPro" id="IPR005863">
    <property type="entry name" value="UDP-N-AcMur_synth"/>
</dbReference>
<keyword evidence="2 10" id="KW-0436">Ligase</keyword>
<dbReference type="Pfam" id="PF02875">
    <property type="entry name" value="Mur_ligase_C"/>
    <property type="match status" value="1"/>
</dbReference>
<comment type="catalytic activity">
    <reaction evidence="10 11">
        <text>D-alanyl-D-alanine + UDP-N-acetyl-alpha-D-muramoyl-L-alanyl-gamma-D-glutamyl-meso-2,6-diaminopimelate + ATP = UDP-N-acetyl-alpha-D-muramoyl-L-alanyl-gamma-D-glutamyl-meso-2,6-diaminopimeloyl-D-alanyl-D-alanine + ADP + phosphate + H(+)</text>
        <dbReference type="Rhea" id="RHEA:28374"/>
        <dbReference type="ChEBI" id="CHEBI:15378"/>
        <dbReference type="ChEBI" id="CHEBI:30616"/>
        <dbReference type="ChEBI" id="CHEBI:43474"/>
        <dbReference type="ChEBI" id="CHEBI:57822"/>
        <dbReference type="ChEBI" id="CHEBI:61386"/>
        <dbReference type="ChEBI" id="CHEBI:83905"/>
        <dbReference type="ChEBI" id="CHEBI:456216"/>
        <dbReference type="EC" id="6.3.2.10"/>
    </reaction>
</comment>